<dbReference type="AlphaFoldDB" id="A7TN12"/>
<dbReference type="eggNOG" id="ENOG502QVFG">
    <property type="taxonomic scope" value="Eukaryota"/>
</dbReference>
<gene>
    <name evidence="2" type="ORF">Kpol_1059p8</name>
</gene>
<protein>
    <submittedName>
        <fullName evidence="2">Uncharacterized protein</fullName>
    </submittedName>
</protein>
<dbReference type="GeneID" id="5544488"/>
<sequence>MFKSNWKYTINPKTFDDLDASEFKNKKRGTVCSYIFFVLILNFLKTALFISDVYTCIKLLAFNSWSNNIVQPYLPFRISKWLFSACILFSIVLLIWELIRGLRVFRTKNIALSYVNNFCQTYYSLKSYSTFCVFNKITADNRFQKIAFFTFFELKNCFRILFADTPRQVINGLTLWSVLITTSDGATLGDLETINGLLQKIKNIAQTNHAEAVILSLMLFSFVIWCIFITKLTVAMICSIFVYHELIMMNKFNGLREYVCVTVNIKIDELIERQSKLKDGEDIDSSINSINEFRFKTLEDIENMQALPPNLVKLDDDEQSLELQYYLRGKASKTEINQKNPDNRMSEILDYHDKHIGNEYTEDPVDDPLRVTSMIFDTSTNYFKDEIYTFDIKKHLFTHREYGWVEIIRFTKFNYQ</sequence>
<dbReference type="GO" id="GO:0015079">
    <property type="term" value="F:potassium ion transmembrane transporter activity"/>
    <property type="evidence" value="ECO:0007669"/>
    <property type="project" value="InterPro"/>
</dbReference>
<dbReference type="EMBL" id="DS480427">
    <property type="protein sequence ID" value="EDO16318.1"/>
    <property type="molecule type" value="Genomic_DNA"/>
</dbReference>
<dbReference type="Pfam" id="PF16944">
    <property type="entry name" value="KCH"/>
    <property type="match status" value="1"/>
</dbReference>
<dbReference type="HOGENOM" id="CLU_036942_2_0_1"/>
<dbReference type="InParanoid" id="A7TN12"/>
<dbReference type="OrthoDB" id="2128042at2759"/>
<evidence type="ECO:0000256" key="1">
    <source>
        <dbReference type="SAM" id="Phobius"/>
    </source>
</evidence>
<dbReference type="PhylomeDB" id="A7TN12"/>
<keyword evidence="1" id="KW-0472">Membrane</keyword>
<dbReference type="GO" id="GO:0005886">
    <property type="term" value="C:plasma membrane"/>
    <property type="evidence" value="ECO:0007669"/>
    <property type="project" value="InterPro"/>
</dbReference>
<feature type="transmembrane region" description="Helical" evidence="1">
    <location>
        <begin position="212"/>
        <end position="243"/>
    </location>
</feature>
<feature type="transmembrane region" description="Helical" evidence="1">
    <location>
        <begin position="34"/>
        <end position="61"/>
    </location>
</feature>
<evidence type="ECO:0000313" key="3">
    <source>
        <dbReference type="Proteomes" id="UP000000267"/>
    </source>
</evidence>
<keyword evidence="1" id="KW-1133">Transmembrane helix</keyword>
<dbReference type="InterPro" id="IPR031606">
    <property type="entry name" value="Kch1/2"/>
</dbReference>
<name>A7TN12_VANPO</name>
<feature type="transmembrane region" description="Helical" evidence="1">
    <location>
        <begin position="81"/>
        <end position="99"/>
    </location>
</feature>
<organism evidence="3">
    <name type="scientific">Vanderwaltozyma polyspora (strain ATCC 22028 / DSM 70294 / BCRC 21397 / CBS 2163 / NBRC 10782 / NRRL Y-8283 / UCD 57-17)</name>
    <name type="common">Kluyveromyces polysporus</name>
    <dbReference type="NCBI Taxonomy" id="436907"/>
    <lineage>
        <taxon>Eukaryota</taxon>
        <taxon>Fungi</taxon>
        <taxon>Dikarya</taxon>
        <taxon>Ascomycota</taxon>
        <taxon>Saccharomycotina</taxon>
        <taxon>Saccharomycetes</taxon>
        <taxon>Saccharomycetales</taxon>
        <taxon>Saccharomycetaceae</taxon>
        <taxon>Vanderwaltozyma</taxon>
    </lineage>
</organism>
<dbReference type="FunCoup" id="A7TN12">
    <property type="interactions" value="26"/>
</dbReference>
<evidence type="ECO:0000313" key="2">
    <source>
        <dbReference type="EMBL" id="EDO16318.1"/>
    </source>
</evidence>
<proteinExistence type="predicted"/>
<keyword evidence="3" id="KW-1185">Reference proteome</keyword>
<dbReference type="KEGG" id="vpo:Kpol_1059p8"/>
<dbReference type="PANTHER" id="PTHR36424">
    <property type="entry name" value="PHEROMONE-REGULATED MEMBRANE PROTEIN 6"/>
    <property type="match status" value="1"/>
</dbReference>
<dbReference type="OMA" id="FFELKNC"/>
<dbReference type="Proteomes" id="UP000000267">
    <property type="component" value="Unassembled WGS sequence"/>
</dbReference>
<reference evidence="2 3" key="1">
    <citation type="journal article" date="2007" name="Proc. Natl. Acad. Sci. U.S.A.">
        <title>Independent sorting-out of thousands of duplicated gene pairs in two yeast species descended from a whole-genome duplication.</title>
        <authorList>
            <person name="Scannell D.R."/>
            <person name="Frank A.C."/>
            <person name="Conant G.C."/>
            <person name="Byrne K.P."/>
            <person name="Woolfit M."/>
            <person name="Wolfe K.H."/>
        </authorList>
    </citation>
    <scope>NUCLEOTIDE SEQUENCE [LARGE SCALE GENOMIC DNA]</scope>
    <source>
        <strain evidence="3">ATCC 22028 / DSM 70294 / BCRC 21397 / CBS 2163 / NBRC 10782 / NRRL Y-8283 / UCD 57-17</strain>
    </source>
</reference>
<accession>A7TN12</accession>
<dbReference type="STRING" id="436907.A7TN12"/>
<dbReference type="PANTHER" id="PTHR36424:SF1">
    <property type="entry name" value="LOW AFFINITY K(+) TRANSPORTER 1-RELATED"/>
    <property type="match status" value="1"/>
</dbReference>
<dbReference type="RefSeq" id="XP_001644176.1">
    <property type="nucleotide sequence ID" value="XM_001644126.1"/>
</dbReference>
<keyword evidence="1" id="KW-0812">Transmembrane</keyword>